<dbReference type="PANTHER" id="PTHR47655:SF2">
    <property type="entry name" value="QUINIC ACID UTILIZATION ACTIVATOR"/>
    <property type="match status" value="1"/>
</dbReference>
<evidence type="ECO:0000256" key="2">
    <source>
        <dbReference type="ARBA" id="ARBA00023015"/>
    </source>
</evidence>
<evidence type="ECO:0000256" key="1">
    <source>
        <dbReference type="ARBA" id="ARBA00022723"/>
    </source>
</evidence>
<evidence type="ECO:0000313" key="8">
    <source>
        <dbReference type="Proteomes" id="UP000190744"/>
    </source>
</evidence>
<dbReference type="GO" id="GO:0003677">
    <property type="term" value="F:DNA binding"/>
    <property type="evidence" value="ECO:0007669"/>
    <property type="project" value="UniProtKB-KW"/>
</dbReference>
<comment type="caution">
    <text evidence="7">The sequence shown here is derived from an EMBL/GenBank/DDBJ whole genome shotgun (WGS) entry which is preliminary data.</text>
</comment>
<dbReference type="CDD" id="cd00067">
    <property type="entry name" value="GAL4"/>
    <property type="match status" value="1"/>
</dbReference>
<gene>
    <name evidence="7" type="ORF">PEBR_14042</name>
</gene>
<keyword evidence="4" id="KW-0804">Transcription</keyword>
<dbReference type="InterPro" id="IPR036864">
    <property type="entry name" value="Zn2-C6_fun-type_DNA-bd_sf"/>
</dbReference>
<dbReference type="GO" id="GO:0000981">
    <property type="term" value="F:DNA-binding transcription factor activity, RNA polymerase II-specific"/>
    <property type="evidence" value="ECO:0007669"/>
    <property type="project" value="InterPro"/>
</dbReference>
<dbReference type="SMART" id="SM00906">
    <property type="entry name" value="Fungal_trans"/>
    <property type="match status" value="1"/>
</dbReference>
<dbReference type="Gene3D" id="4.10.240.10">
    <property type="entry name" value="Zn(2)-C6 fungal-type DNA-binding domain"/>
    <property type="match status" value="1"/>
</dbReference>
<dbReference type="GO" id="GO:0045944">
    <property type="term" value="P:positive regulation of transcription by RNA polymerase II"/>
    <property type="evidence" value="ECO:0007669"/>
    <property type="project" value="TreeGrafter"/>
</dbReference>
<keyword evidence="1" id="KW-0479">Metal-binding</keyword>
<dbReference type="SUPFAM" id="SSF57701">
    <property type="entry name" value="Zn2/Cys6 DNA-binding domain"/>
    <property type="match status" value="1"/>
</dbReference>
<sequence length="653" mass="72285">MSSPRPSKRQRIYRACDQCRRRKSKCDGEQPVCKICHAANRTCTYQTGGGRRGLPSGYVRSLEITLGLVLQNVPGGESTVFGLLRDARGKGNFLKSGQADHLVTVWRKSRLSQDVNQLLKPDHEEAGHDGSDWDPVETRDQDENMEDLVAAPIDFGSNEPMIIQTIQEPFQSQRASQTTPKGVNWLIPENTPDLVDFYFTYTHCWFPILERRELLRAMHTTGNRPITSATSCNLVLWAVISYTSILRGNHDVRLPSPSAIQLSIQEQLLAEPRSLDLGHIHAILIFVLTQISLGNIHHAWTLVGQATRLLAGLPLTARKTRFRHTFNGCVFLDTILSALLGRTPCLSSNEQLEEGLVEDDDVDEWDAWSATRSNSVNGGRISTAPLRALSSFNIIQQLMQDLSKILYQPMSNFQLEDLLDSLRERQGVILQDRPYNRQNANNPPLLVLHLASAFTTLSLIRRFEPVSPAVTDLCIRTVHRVLDILDHYLAIAGEAGISPLVHCFALQCQRSFVVTNAALSSAEKADLESRIHNFLNLTKSTNHLGWKSQPDHSFPAPSLNQGGPSVTMTIPESAIAMANIAESSIVDLPNITDTGGYNTSAALSGAEGYDALFEEMVTSFPSSRQEPAFAHNLGFYDGDLDTDFLAQLQGPSA</sequence>
<dbReference type="GO" id="GO:0006351">
    <property type="term" value="P:DNA-templated transcription"/>
    <property type="evidence" value="ECO:0007669"/>
    <property type="project" value="InterPro"/>
</dbReference>
<dbReference type="InterPro" id="IPR001138">
    <property type="entry name" value="Zn2Cys6_DnaBD"/>
</dbReference>
<dbReference type="AlphaFoldDB" id="A0A1S9RRK5"/>
<dbReference type="InterPro" id="IPR007219">
    <property type="entry name" value="XnlR_reg_dom"/>
</dbReference>
<protein>
    <recommendedName>
        <fullName evidence="6">Zn(2)-C6 fungal-type domain-containing protein</fullName>
    </recommendedName>
</protein>
<keyword evidence="5" id="KW-0539">Nucleus</keyword>
<evidence type="ECO:0000256" key="5">
    <source>
        <dbReference type="ARBA" id="ARBA00023242"/>
    </source>
</evidence>
<dbReference type="EMBL" id="LJBN01000120">
    <property type="protein sequence ID" value="OOQ88142.1"/>
    <property type="molecule type" value="Genomic_DNA"/>
</dbReference>
<proteinExistence type="predicted"/>
<dbReference type="Proteomes" id="UP000190744">
    <property type="component" value="Unassembled WGS sequence"/>
</dbReference>
<keyword evidence="3" id="KW-0238">DNA-binding</keyword>
<dbReference type="PANTHER" id="PTHR47655">
    <property type="entry name" value="QUINIC ACID UTILIZATION ACTIVATOR"/>
    <property type="match status" value="1"/>
</dbReference>
<dbReference type="InterPro" id="IPR052783">
    <property type="entry name" value="Metabolic/Drug-Res_Regulator"/>
</dbReference>
<evidence type="ECO:0000256" key="4">
    <source>
        <dbReference type="ARBA" id="ARBA00023163"/>
    </source>
</evidence>
<evidence type="ECO:0000256" key="3">
    <source>
        <dbReference type="ARBA" id="ARBA00023125"/>
    </source>
</evidence>
<dbReference type="SMART" id="SM00066">
    <property type="entry name" value="GAL4"/>
    <property type="match status" value="1"/>
</dbReference>
<dbReference type="PROSITE" id="PS00463">
    <property type="entry name" value="ZN2_CY6_FUNGAL_1"/>
    <property type="match status" value="1"/>
</dbReference>
<dbReference type="CDD" id="cd12148">
    <property type="entry name" value="fungal_TF_MHR"/>
    <property type="match status" value="1"/>
</dbReference>
<reference evidence="8" key="1">
    <citation type="submission" date="2015-09" db="EMBL/GenBank/DDBJ databases">
        <authorList>
            <person name="Fill T.P."/>
            <person name="Baretta J.F."/>
            <person name="de Almeida L.G."/>
            <person name="Rocha M."/>
            <person name="de Souza D.H."/>
            <person name="Malavazi I."/>
            <person name="Cerdeira L.T."/>
            <person name="Hong H."/>
            <person name="Samborskyy M."/>
            <person name="de Vasconcelos A.T."/>
            <person name="Leadlay P."/>
            <person name="Rodrigues-Filho E."/>
        </authorList>
    </citation>
    <scope>NUCLEOTIDE SEQUENCE [LARGE SCALE GENOMIC DNA]</scope>
    <source>
        <strain evidence="8">LaBioMMi 136</strain>
    </source>
</reference>
<evidence type="ECO:0000259" key="6">
    <source>
        <dbReference type="PROSITE" id="PS50048"/>
    </source>
</evidence>
<evidence type="ECO:0000313" key="7">
    <source>
        <dbReference type="EMBL" id="OOQ88142.1"/>
    </source>
</evidence>
<dbReference type="PROSITE" id="PS50048">
    <property type="entry name" value="ZN2_CY6_FUNGAL_2"/>
    <property type="match status" value="1"/>
</dbReference>
<dbReference type="GO" id="GO:0008270">
    <property type="term" value="F:zinc ion binding"/>
    <property type="evidence" value="ECO:0007669"/>
    <property type="project" value="InterPro"/>
</dbReference>
<name>A0A1S9RRK5_PENBI</name>
<dbReference type="Pfam" id="PF04082">
    <property type="entry name" value="Fungal_trans"/>
    <property type="match status" value="1"/>
</dbReference>
<accession>A0A1S9RRK5</accession>
<keyword evidence="2" id="KW-0805">Transcription regulation</keyword>
<organism evidence="7 8">
    <name type="scientific">Penicillium brasilianum</name>
    <dbReference type="NCBI Taxonomy" id="104259"/>
    <lineage>
        <taxon>Eukaryota</taxon>
        <taxon>Fungi</taxon>
        <taxon>Dikarya</taxon>
        <taxon>Ascomycota</taxon>
        <taxon>Pezizomycotina</taxon>
        <taxon>Eurotiomycetes</taxon>
        <taxon>Eurotiomycetidae</taxon>
        <taxon>Eurotiales</taxon>
        <taxon>Aspergillaceae</taxon>
        <taxon>Penicillium</taxon>
    </lineage>
</organism>
<dbReference type="Pfam" id="PF00172">
    <property type="entry name" value="Zn_clus"/>
    <property type="match status" value="1"/>
</dbReference>
<feature type="domain" description="Zn(2)-C6 fungal-type" evidence="6">
    <location>
        <begin position="15"/>
        <end position="45"/>
    </location>
</feature>